<dbReference type="InterPro" id="IPR002559">
    <property type="entry name" value="Transposase_11"/>
</dbReference>
<proteinExistence type="predicted"/>
<dbReference type="AlphaFoldDB" id="A0A8J4EAF4"/>
<evidence type="ECO:0000313" key="3">
    <source>
        <dbReference type="EMBL" id="GIJ64722.1"/>
    </source>
</evidence>
<reference evidence="3" key="1">
    <citation type="submission" date="2021-01" db="EMBL/GenBank/DDBJ databases">
        <title>Whole genome shotgun sequence of Virgisporangium aurantiacum NBRC 16421.</title>
        <authorList>
            <person name="Komaki H."/>
            <person name="Tamura T."/>
        </authorList>
    </citation>
    <scope>NUCLEOTIDE SEQUENCE</scope>
    <source>
        <strain evidence="3">NBRC 16421</strain>
    </source>
</reference>
<gene>
    <name evidence="3" type="ORF">Vau01_122380</name>
</gene>
<organism evidence="3 4">
    <name type="scientific">Virgisporangium aurantiacum</name>
    <dbReference type="NCBI Taxonomy" id="175570"/>
    <lineage>
        <taxon>Bacteria</taxon>
        <taxon>Bacillati</taxon>
        <taxon>Actinomycetota</taxon>
        <taxon>Actinomycetes</taxon>
        <taxon>Micromonosporales</taxon>
        <taxon>Micromonosporaceae</taxon>
        <taxon>Virgisporangium</taxon>
    </lineage>
</organism>
<dbReference type="GO" id="GO:0003677">
    <property type="term" value="F:DNA binding"/>
    <property type="evidence" value="ECO:0007669"/>
    <property type="project" value="InterPro"/>
</dbReference>
<evidence type="ECO:0008006" key="5">
    <source>
        <dbReference type="Google" id="ProtNLM"/>
    </source>
</evidence>
<keyword evidence="4" id="KW-1185">Reference proteome</keyword>
<sequence length="467" mass="52032">MLRTRNVQPSLWESVLPEVCLRLPAELERVDAWLDDERFFAPFVPHFSATLGRPSVPMETYLRLMFLKHRYQLGYESVCAEVADSISWRRFCRIDIDGRVPHPTTLMKITTRCGDRTVAELNETLLTTAVQARVVKTGKVRADTTVVSANVKYPTDTGLLACAVVKIGRLVRRIRTAGGASRTRFRDRGRAAARRVREIASKLRLRGAAARDEAQATVARITGELARLVDQASAEAAAVVRNARRALPRTTGHRKGRLRRAIDELDLLLQRAAQVAAQARIRLGGGKPDSATRLVSLHDPHARPIRKGRVDRPVEFGYKAQVLDNVDGIVLDHTVEEGNPPDAPQLEPAIGRIHQRTGRVPRAVAADRGYGEARVETGLHDLGVQNVAIPRKATTGTSRRKHEQRPAFGRLVKWRTGCEGRISHLKHRYGWHRTRLTTLTGARTWCGHGILAHNLVKITTLAADQTR</sequence>
<dbReference type="GO" id="GO:0004803">
    <property type="term" value="F:transposase activity"/>
    <property type="evidence" value="ECO:0007669"/>
    <property type="project" value="InterPro"/>
</dbReference>
<feature type="domain" description="Transposase IS4-like" evidence="1">
    <location>
        <begin position="315"/>
        <end position="455"/>
    </location>
</feature>
<evidence type="ECO:0000313" key="4">
    <source>
        <dbReference type="Proteomes" id="UP000612585"/>
    </source>
</evidence>
<dbReference type="Pfam" id="PF01609">
    <property type="entry name" value="DDE_Tnp_1"/>
    <property type="match status" value="1"/>
</dbReference>
<dbReference type="Proteomes" id="UP000612585">
    <property type="component" value="Unassembled WGS sequence"/>
</dbReference>
<dbReference type="InterPro" id="IPR008490">
    <property type="entry name" value="Transposase_InsH_N"/>
</dbReference>
<evidence type="ECO:0000259" key="1">
    <source>
        <dbReference type="Pfam" id="PF01609"/>
    </source>
</evidence>
<evidence type="ECO:0000259" key="2">
    <source>
        <dbReference type="Pfam" id="PF05598"/>
    </source>
</evidence>
<protein>
    <recommendedName>
        <fullName evidence="5">Transposase</fullName>
    </recommendedName>
</protein>
<dbReference type="PANTHER" id="PTHR33803:SF3">
    <property type="entry name" value="BLL1974 PROTEIN"/>
    <property type="match status" value="1"/>
</dbReference>
<dbReference type="RefSeq" id="WP_204014041.1">
    <property type="nucleotide sequence ID" value="NZ_BOPG01000126.1"/>
</dbReference>
<dbReference type="GO" id="GO:0006313">
    <property type="term" value="P:DNA transposition"/>
    <property type="evidence" value="ECO:0007669"/>
    <property type="project" value="InterPro"/>
</dbReference>
<dbReference type="Pfam" id="PF05598">
    <property type="entry name" value="DUF772"/>
    <property type="match status" value="1"/>
</dbReference>
<dbReference type="EMBL" id="BOPG01000126">
    <property type="protein sequence ID" value="GIJ64722.1"/>
    <property type="molecule type" value="Genomic_DNA"/>
</dbReference>
<feature type="domain" description="Transposase InsH N-terminal" evidence="2">
    <location>
        <begin position="26"/>
        <end position="111"/>
    </location>
</feature>
<comment type="caution">
    <text evidence="3">The sequence shown here is derived from an EMBL/GenBank/DDBJ whole genome shotgun (WGS) entry which is preliminary data.</text>
</comment>
<dbReference type="PANTHER" id="PTHR33803">
    <property type="entry name" value="IS1478 TRANSPOSASE"/>
    <property type="match status" value="1"/>
</dbReference>
<name>A0A8J4EAF4_9ACTN</name>
<accession>A0A8J4EAF4</accession>
<dbReference type="NCBIfam" id="NF033593">
    <property type="entry name" value="transpos_ISNCY_1"/>
    <property type="match status" value="1"/>
</dbReference>